<dbReference type="GO" id="GO:0005694">
    <property type="term" value="C:chromosome"/>
    <property type="evidence" value="ECO:0007669"/>
    <property type="project" value="InterPro"/>
</dbReference>
<keyword evidence="1" id="KW-0812">Transmembrane</keyword>
<keyword evidence="1" id="KW-1133">Transmembrane helix</keyword>
<evidence type="ECO:0000313" key="3">
    <source>
        <dbReference type="Proteomes" id="UP000288892"/>
    </source>
</evidence>
<dbReference type="AlphaFoldDB" id="A0A444JFJ6"/>
<dbReference type="Gene3D" id="3.40.1360.10">
    <property type="match status" value="1"/>
</dbReference>
<reference evidence="2 3" key="1">
    <citation type="submission" date="2017-01" db="EMBL/GenBank/DDBJ databases">
        <title>The cable genome- insights into the physiology and evolution of filamentous bacteria capable of sulfide oxidation via long distance electron transfer.</title>
        <authorList>
            <person name="Schreiber L."/>
            <person name="Bjerg J.T."/>
            <person name="Boggild A."/>
            <person name="Van De Vossenberg J."/>
            <person name="Meysman F."/>
            <person name="Nielsen L.P."/>
            <person name="Schramm A."/>
            <person name="Kjeldsen K.U."/>
        </authorList>
    </citation>
    <scope>NUCLEOTIDE SEQUENCE [LARGE SCALE GENOMIC DNA]</scope>
    <source>
        <strain evidence="2">A5</strain>
    </source>
</reference>
<dbReference type="InterPro" id="IPR036078">
    <property type="entry name" value="Spo11/TopoVI_A_sf"/>
</dbReference>
<sequence>MLCPNCRSNHKKKYGTRCRCRYQFVFSPDRDKGMTDNKFLNLVKKASADGRYYFTFSQLYTAWCRVKGTISLFTIVSRYIVLGFFAFAILVKIFQEKSILLFFFLLSGTVLIHVIALRTPPNREEFRKQVEKWSYAKGIPRKMLVKPSLHHPPPQFPEGDLYDYGVERVIIVERRLLVDLLVKNGFHTDQRALIFSADGYPSYIAERAKILLKASSDLPIYLLHDATEKGGAMKRKINYPKHKVIDLGIFPEQIKNLPVLKPLRLKSQEHQAALDVLPYAALSAIGAAAIAAGVPFDEVLASWRQEGNSVGDSSVSSYG</sequence>
<evidence type="ECO:0000256" key="1">
    <source>
        <dbReference type="SAM" id="Phobius"/>
    </source>
</evidence>
<name>A0A444JFJ6_9BACT</name>
<dbReference type="SUPFAM" id="SSF56726">
    <property type="entry name" value="DNA topoisomerase IV, alpha subunit"/>
    <property type="match status" value="1"/>
</dbReference>
<comment type="caution">
    <text evidence="2">The sequence shown here is derived from an EMBL/GenBank/DDBJ whole genome shotgun (WGS) entry which is preliminary data.</text>
</comment>
<accession>A0A444JFJ6</accession>
<keyword evidence="3" id="KW-1185">Reference proteome</keyword>
<dbReference type="GO" id="GO:0003677">
    <property type="term" value="F:DNA binding"/>
    <property type="evidence" value="ECO:0007669"/>
    <property type="project" value="InterPro"/>
</dbReference>
<gene>
    <name evidence="2" type="ORF">VU01_10719</name>
</gene>
<feature type="transmembrane region" description="Helical" evidence="1">
    <location>
        <begin position="70"/>
        <end position="93"/>
    </location>
</feature>
<protein>
    <submittedName>
        <fullName evidence="2">Uncharacterized protein</fullName>
    </submittedName>
</protein>
<proteinExistence type="predicted"/>
<keyword evidence="1" id="KW-0472">Membrane</keyword>
<feature type="transmembrane region" description="Helical" evidence="1">
    <location>
        <begin position="99"/>
        <end position="117"/>
    </location>
</feature>
<dbReference type="EMBL" id="MTKS01000071">
    <property type="protein sequence ID" value="RWX51862.1"/>
    <property type="molecule type" value="Genomic_DNA"/>
</dbReference>
<dbReference type="Proteomes" id="UP000288892">
    <property type="component" value="Unassembled WGS sequence"/>
</dbReference>
<evidence type="ECO:0000313" key="2">
    <source>
        <dbReference type="EMBL" id="RWX51862.1"/>
    </source>
</evidence>
<organism evidence="2 3">
    <name type="scientific">Candidatus Electrothrix marina</name>
    <dbReference type="NCBI Taxonomy" id="1859130"/>
    <lineage>
        <taxon>Bacteria</taxon>
        <taxon>Pseudomonadati</taxon>
        <taxon>Thermodesulfobacteriota</taxon>
        <taxon>Desulfobulbia</taxon>
        <taxon>Desulfobulbales</taxon>
        <taxon>Desulfobulbaceae</taxon>
        <taxon>Candidatus Electrothrix</taxon>
    </lineage>
</organism>